<protein>
    <submittedName>
        <fullName evidence="8">Lipopolysaccharide biosynthesis protein</fullName>
    </submittedName>
</protein>
<keyword evidence="6 7" id="KW-0472">Membrane</keyword>
<evidence type="ECO:0000256" key="3">
    <source>
        <dbReference type="ARBA" id="ARBA00022475"/>
    </source>
</evidence>
<sequence>MQSEHQALAGDPGHLAIQQRKAIHGVRWSLLAVIGRQGLQVVGALALARILGPESYGIISLASIYVVLVTLLLDQGLSAALVQRPQLSAKAPGAIFSLNLMTAVLLGALTWLLAPAISAFFQAPDLTAVLLVLAMALPLKAAAVAPRAMLSRELHFLGIAVSDVAGAMVGTACGISAALMGASYYSILYQVVATDIVAAVVLLVAAKGPIPNLRLREVRPLLGFSLGIFGVNALAYFSRNIDNILVGRFLGVASLSLYGMAYRVLALPVMLFGQTVNRVMFPVFSRTSKDLALLSSNLLKSMQVLSMIVVPVMVFTACASAQLVNLVLGKEWLAAAPLLSVLAIAGARETIFFITPSLMRGMGKAGLNLRYEVLATIAQVSGIVIGLQFGLLWVAVGYAAGGFVLIPFLLVIQSKLCGARISTQLATVWPPVHASLWGAAAYFLVARLDVDGIVEILLGFLAFAFTAVLVLFIAHRSRTRVFLSRLRTLVDLRR</sequence>
<evidence type="ECO:0000256" key="4">
    <source>
        <dbReference type="ARBA" id="ARBA00022692"/>
    </source>
</evidence>
<dbReference type="InterPro" id="IPR050833">
    <property type="entry name" value="Poly_Biosynth_Transport"/>
</dbReference>
<evidence type="ECO:0000256" key="6">
    <source>
        <dbReference type="ARBA" id="ARBA00023136"/>
    </source>
</evidence>
<dbReference type="Pfam" id="PF13440">
    <property type="entry name" value="Polysacc_synt_3"/>
    <property type="match status" value="1"/>
</dbReference>
<keyword evidence="5 7" id="KW-1133">Transmembrane helix</keyword>
<feature type="transmembrane region" description="Helical" evidence="7">
    <location>
        <begin position="304"/>
        <end position="328"/>
    </location>
</feature>
<comment type="similarity">
    <text evidence="2">Belongs to the polysaccharide synthase family.</text>
</comment>
<feature type="transmembrane region" description="Helical" evidence="7">
    <location>
        <begin position="56"/>
        <end position="73"/>
    </location>
</feature>
<feature type="transmembrane region" description="Helical" evidence="7">
    <location>
        <begin position="249"/>
        <end position="272"/>
    </location>
</feature>
<feature type="transmembrane region" description="Helical" evidence="7">
    <location>
        <begin position="218"/>
        <end position="237"/>
    </location>
</feature>
<organism evidence="8 9">
    <name type="scientific">Arthrobacter terrae</name>
    <dbReference type="NCBI Taxonomy" id="2935737"/>
    <lineage>
        <taxon>Bacteria</taxon>
        <taxon>Bacillati</taxon>
        <taxon>Actinomycetota</taxon>
        <taxon>Actinomycetes</taxon>
        <taxon>Micrococcales</taxon>
        <taxon>Micrococcaceae</taxon>
        <taxon>Arthrobacter</taxon>
    </lineage>
</organism>
<feature type="transmembrane region" description="Helical" evidence="7">
    <location>
        <begin position="94"/>
        <end position="114"/>
    </location>
</feature>
<dbReference type="GO" id="GO:0005886">
    <property type="term" value="C:plasma membrane"/>
    <property type="evidence" value="ECO:0007669"/>
    <property type="project" value="UniProtKB-SubCell"/>
</dbReference>
<name>A0A931CLG2_9MICC</name>
<feature type="transmembrane region" description="Helical" evidence="7">
    <location>
        <begin position="391"/>
        <end position="412"/>
    </location>
</feature>
<dbReference type="PANTHER" id="PTHR30250">
    <property type="entry name" value="PST FAMILY PREDICTED COLANIC ACID TRANSPORTER"/>
    <property type="match status" value="1"/>
</dbReference>
<proteinExistence type="inferred from homology"/>
<feature type="transmembrane region" description="Helical" evidence="7">
    <location>
        <begin position="334"/>
        <end position="355"/>
    </location>
</feature>
<dbReference type="EMBL" id="JADNYM010000003">
    <property type="protein sequence ID" value="MBG0738335.1"/>
    <property type="molecule type" value="Genomic_DNA"/>
</dbReference>
<dbReference type="RefSeq" id="WP_196395282.1">
    <property type="nucleotide sequence ID" value="NZ_JADNYM010000003.1"/>
</dbReference>
<feature type="transmembrane region" description="Helical" evidence="7">
    <location>
        <begin position="126"/>
        <end position="144"/>
    </location>
</feature>
<comment type="subcellular location">
    <subcellularLocation>
        <location evidence="1">Cell membrane</location>
        <topology evidence="1">Multi-pass membrane protein</topology>
    </subcellularLocation>
</comment>
<evidence type="ECO:0000313" key="9">
    <source>
        <dbReference type="Proteomes" id="UP000655366"/>
    </source>
</evidence>
<feature type="transmembrane region" description="Helical" evidence="7">
    <location>
        <begin position="424"/>
        <end position="444"/>
    </location>
</feature>
<feature type="transmembrane region" description="Helical" evidence="7">
    <location>
        <begin position="156"/>
        <end position="181"/>
    </location>
</feature>
<reference evidence="8 9" key="1">
    <citation type="submission" date="2020-11" db="EMBL/GenBank/DDBJ databases">
        <title>Arthrobacter antarcticus sp. nov., isolated from Antarctic Soil.</title>
        <authorList>
            <person name="Li J."/>
        </authorList>
    </citation>
    <scope>NUCLEOTIDE SEQUENCE [LARGE SCALE GENOMIC DNA]</scope>
    <source>
        <strain evidence="8 9">Z1-20</strain>
    </source>
</reference>
<evidence type="ECO:0000313" key="8">
    <source>
        <dbReference type="EMBL" id="MBG0738335.1"/>
    </source>
</evidence>
<gene>
    <name evidence="8" type="ORF">IV500_02675</name>
</gene>
<evidence type="ECO:0000256" key="5">
    <source>
        <dbReference type="ARBA" id="ARBA00022989"/>
    </source>
</evidence>
<evidence type="ECO:0000256" key="2">
    <source>
        <dbReference type="ARBA" id="ARBA00007430"/>
    </source>
</evidence>
<comment type="caution">
    <text evidence="8">The sequence shown here is derived from an EMBL/GenBank/DDBJ whole genome shotgun (WGS) entry which is preliminary data.</text>
</comment>
<evidence type="ECO:0000256" key="1">
    <source>
        <dbReference type="ARBA" id="ARBA00004651"/>
    </source>
</evidence>
<evidence type="ECO:0000256" key="7">
    <source>
        <dbReference type="SAM" id="Phobius"/>
    </source>
</evidence>
<keyword evidence="4 7" id="KW-0812">Transmembrane</keyword>
<feature type="transmembrane region" description="Helical" evidence="7">
    <location>
        <begin position="187"/>
        <end position="206"/>
    </location>
</feature>
<dbReference type="AlphaFoldDB" id="A0A931CLG2"/>
<dbReference type="Proteomes" id="UP000655366">
    <property type="component" value="Unassembled WGS sequence"/>
</dbReference>
<feature type="transmembrane region" description="Helical" evidence="7">
    <location>
        <begin position="456"/>
        <end position="475"/>
    </location>
</feature>
<keyword evidence="9" id="KW-1185">Reference proteome</keyword>
<dbReference type="PANTHER" id="PTHR30250:SF10">
    <property type="entry name" value="LIPOPOLYSACCHARIDE BIOSYNTHESIS PROTEIN WZXC"/>
    <property type="match status" value="1"/>
</dbReference>
<dbReference type="CDD" id="cd13127">
    <property type="entry name" value="MATE_tuaB_like"/>
    <property type="match status" value="1"/>
</dbReference>
<accession>A0A931CLG2</accession>
<keyword evidence="3" id="KW-1003">Cell membrane</keyword>